<protein>
    <recommendedName>
        <fullName evidence="2">RING-type E3 ubiquitin transferase</fullName>
        <ecNumber evidence="2">2.3.2.27</ecNumber>
    </recommendedName>
</protein>
<evidence type="ECO:0000256" key="5">
    <source>
        <dbReference type="ARBA" id="ARBA00022771"/>
    </source>
</evidence>
<keyword evidence="7" id="KW-0862">Zinc</keyword>
<dbReference type="GO" id="GO:0061630">
    <property type="term" value="F:ubiquitin protein ligase activity"/>
    <property type="evidence" value="ECO:0007669"/>
    <property type="project" value="UniProtKB-EC"/>
</dbReference>
<dbReference type="GO" id="GO:0005737">
    <property type="term" value="C:cytoplasm"/>
    <property type="evidence" value="ECO:0007669"/>
    <property type="project" value="TreeGrafter"/>
</dbReference>
<keyword evidence="11" id="KW-1185">Reference proteome</keyword>
<proteinExistence type="predicted"/>
<dbReference type="PROSITE" id="PS50089">
    <property type="entry name" value="ZF_RING_2"/>
    <property type="match status" value="1"/>
</dbReference>
<dbReference type="EMBL" id="CP093346">
    <property type="protein sequence ID" value="WOG97607.1"/>
    <property type="molecule type" value="Genomic_DNA"/>
</dbReference>
<evidence type="ECO:0000256" key="2">
    <source>
        <dbReference type="ARBA" id="ARBA00012483"/>
    </source>
</evidence>
<organism evidence="10 11">
    <name type="scientific">Daucus carota subsp. sativus</name>
    <name type="common">Carrot</name>
    <dbReference type="NCBI Taxonomy" id="79200"/>
    <lineage>
        <taxon>Eukaryota</taxon>
        <taxon>Viridiplantae</taxon>
        <taxon>Streptophyta</taxon>
        <taxon>Embryophyta</taxon>
        <taxon>Tracheophyta</taxon>
        <taxon>Spermatophyta</taxon>
        <taxon>Magnoliopsida</taxon>
        <taxon>eudicotyledons</taxon>
        <taxon>Gunneridae</taxon>
        <taxon>Pentapetalae</taxon>
        <taxon>asterids</taxon>
        <taxon>campanulids</taxon>
        <taxon>Apiales</taxon>
        <taxon>Apiaceae</taxon>
        <taxon>Apioideae</taxon>
        <taxon>Scandiceae</taxon>
        <taxon>Daucinae</taxon>
        <taxon>Daucus</taxon>
        <taxon>Daucus sect. Daucus</taxon>
    </lineage>
</organism>
<dbReference type="FunFam" id="3.30.40.10:FF:000022">
    <property type="entry name" value="E3 ubiquitin-protein ligase RING1-like"/>
    <property type="match status" value="1"/>
</dbReference>
<dbReference type="SMART" id="SM00184">
    <property type="entry name" value="RING"/>
    <property type="match status" value="1"/>
</dbReference>
<dbReference type="Proteomes" id="UP000077755">
    <property type="component" value="Chromosome 4"/>
</dbReference>
<name>A0AAF1AYB5_DAUCS</name>
<keyword evidence="6" id="KW-0833">Ubl conjugation pathway</keyword>
<reference evidence="10" key="1">
    <citation type="journal article" date="2016" name="Nat. Genet.">
        <title>A high-quality carrot genome assembly provides new insights into carotenoid accumulation and asterid genome evolution.</title>
        <authorList>
            <person name="Iorizzo M."/>
            <person name="Ellison S."/>
            <person name="Senalik D."/>
            <person name="Zeng P."/>
            <person name="Satapoomin P."/>
            <person name="Huang J."/>
            <person name="Bowman M."/>
            <person name="Iovene M."/>
            <person name="Sanseverino W."/>
            <person name="Cavagnaro P."/>
            <person name="Yildiz M."/>
            <person name="Macko-Podgorni A."/>
            <person name="Moranska E."/>
            <person name="Grzebelus E."/>
            <person name="Grzebelus D."/>
            <person name="Ashrafi H."/>
            <person name="Zheng Z."/>
            <person name="Cheng S."/>
            <person name="Spooner D."/>
            <person name="Van Deynze A."/>
            <person name="Simon P."/>
        </authorList>
    </citation>
    <scope>NUCLEOTIDE SEQUENCE</scope>
    <source>
        <tissue evidence="10">Leaf</tissue>
    </source>
</reference>
<gene>
    <name evidence="10" type="ORF">DCAR_0416948</name>
</gene>
<dbReference type="Pfam" id="PF13639">
    <property type="entry name" value="zf-RING_2"/>
    <property type="match status" value="1"/>
</dbReference>
<sequence>MSDSGESSDLVEGEFFMEGLRDVDIELDSGEGRNGVVDDFAFGDGDEEDGDGLGICLDSLQLEEVMDVNNNESNGNGDFEWEEVDGRVEDREVLSMFFEDEGNDDASVLQLRESGGVGDAERSRTRVNLEWEVLLNVNNFGVNHGFGNDDADGGYVDHDEYMTAEYETLFAQFGENENAVLGRPPASKNVVENLDLVLIKEEDVENDDALCAVCKDGMNVGEKAKQLPCSHRYHGECIVPWLGIRNTCPVCRYELPTDDPDYERRKRSLRDVQVQ</sequence>
<evidence type="ECO:0000256" key="3">
    <source>
        <dbReference type="ARBA" id="ARBA00022679"/>
    </source>
</evidence>
<evidence type="ECO:0000259" key="9">
    <source>
        <dbReference type="PROSITE" id="PS50089"/>
    </source>
</evidence>
<evidence type="ECO:0000313" key="11">
    <source>
        <dbReference type="Proteomes" id="UP000077755"/>
    </source>
</evidence>
<dbReference type="Gene3D" id="3.30.40.10">
    <property type="entry name" value="Zinc/RING finger domain, C3HC4 (zinc finger)"/>
    <property type="match status" value="1"/>
</dbReference>
<dbReference type="InterPro" id="IPR001841">
    <property type="entry name" value="Znf_RING"/>
</dbReference>
<evidence type="ECO:0000256" key="6">
    <source>
        <dbReference type="ARBA" id="ARBA00022786"/>
    </source>
</evidence>
<dbReference type="PANTHER" id="PTHR15710:SF108">
    <property type="entry name" value="OS03G0286100 PROTEIN"/>
    <property type="match status" value="1"/>
</dbReference>
<feature type="domain" description="RING-type" evidence="9">
    <location>
        <begin position="211"/>
        <end position="252"/>
    </location>
</feature>
<dbReference type="InterPro" id="IPR013083">
    <property type="entry name" value="Znf_RING/FYVE/PHD"/>
</dbReference>
<dbReference type="SUPFAM" id="SSF57850">
    <property type="entry name" value="RING/U-box"/>
    <property type="match status" value="1"/>
</dbReference>
<dbReference type="EC" id="2.3.2.27" evidence="2"/>
<evidence type="ECO:0000313" key="10">
    <source>
        <dbReference type="EMBL" id="WOG97607.1"/>
    </source>
</evidence>
<reference evidence="10" key="2">
    <citation type="submission" date="2022-03" db="EMBL/GenBank/DDBJ databases">
        <title>Draft title - Genomic analysis of global carrot germplasm unveils the trajectory of domestication and the origin of high carotenoid orange carrot.</title>
        <authorList>
            <person name="Iorizzo M."/>
            <person name="Ellison S."/>
            <person name="Senalik D."/>
            <person name="Macko-Podgorni A."/>
            <person name="Grzebelus D."/>
            <person name="Bostan H."/>
            <person name="Rolling W."/>
            <person name="Curaba J."/>
            <person name="Simon P."/>
        </authorList>
    </citation>
    <scope>NUCLEOTIDE SEQUENCE</scope>
    <source>
        <tissue evidence="10">Leaf</tissue>
    </source>
</reference>
<evidence type="ECO:0000256" key="1">
    <source>
        <dbReference type="ARBA" id="ARBA00000900"/>
    </source>
</evidence>
<evidence type="ECO:0000256" key="8">
    <source>
        <dbReference type="PROSITE-ProRule" id="PRU00175"/>
    </source>
</evidence>
<keyword evidence="5 8" id="KW-0863">Zinc-finger</keyword>
<keyword evidence="3" id="KW-0808">Transferase</keyword>
<dbReference type="PANTHER" id="PTHR15710">
    <property type="entry name" value="E3 UBIQUITIN-PROTEIN LIGASE PRAJA"/>
    <property type="match status" value="1"/>
</dbReference>
<evidence type="ECO:0000256" key="4">
    <source>
        <dbReference type="ARBA" id="ARBA00022723"/>
    </source>
</evidence>
<evidence type="ECO:0000256" key="7">
    <source>
        <dbReference type="ARBA" id="ARBA00022833"/>
    </source>
</evidence>
<comment type="catalytic activity">
    <reaction evidence="1">
        <text>S-ubiquitinyl-[E2 ubiquitin-conjugating enzyme]-L-cysteine + [acceptor protein]-L-lysine = [E2 ubiquitin-conjugating enzyme]-L-cysteine + N(6)-ubiquitinyl-[acceptor protein]-L-lysine.</text>
        <dbReference type="EC" id="2.3.2.27"/>
    </reaction>
</comment>
<dbReference type="GO" id="GO:0016567">
    <property type="term" value="P:protein ubiquitination"/>
    <property type="evidence" value="ECO:0007669"/>
    <property type="project" value="TreeGrafter"/>
</dbReference>
<keyword evidence="4" id="KW-0479">Metal-binding</keyword>
<accession>A0AAF1AYB5</accession>
<dbReference type="AlphaFoldDB" id="A0AAF1AYB5"/>
<dbReference type="GO" id="GO:0008270">
    <property type="term" value="F:zinc ion binding"/>
    <property type="evidence" value="ECO:0007669"/>
    <property type="project" value="UniProtKB-KW"/>
</dbReference>